<dbReference type="EMBL" id="CAXDID020000029">
    <property type="protein sequence ID" value="CAL5992934.1"/>
    <property type="molecule type" value="Genomic_DNA"/>
</dbReference>
<evidence type="ECO:0000313" key="3">
    <source>
        <dbReference type="EMBL" id="CAI9929710.1"/>
    </source>
</evidence>
<dbReference type="PROSITE" id="PS51450">
    <property type="entry name" value="LRR"/>
    <property type="match status" value="2"/>
</dbReference>
<keyword evidence="2" id="KW-0677">Repeat</keyword>
<dbReference type="InterPro" id="IPR042655">
    <property type="entry name" value="LRC72"/>
</dbReference>
<dbReference type="Proteomes" id="UP001642409">
    <property type="component" value="Unassembled WGS sequence"/>
</dbReference>
<reference evidence="4 5" key="2">
    <citation type="submission" date="2024-07" db="EMBL/GenBank/DDBJ databases">
        <authorList>
            <person name="Akdeniz Z."/>
        </authorList>
    </citation>
    <scope>NUCLEOTIDE SEQUENCE [LARGE SCALE GENOMIC DNA]</scope>
</reference>
<name>A0AA86TUU5_9EUKA</name>
<dbReference type="EMBL" id="CATOUU010000440">
    <property type="protein sequence ID" value="CAI9929710.1"/>
    <property type="molecule type" value="Genomic_DNA"/>
</dbReference>
<dbReference type="Pfam" id="PF12799">
    <property type="entry name" value="LRR_4"/>
    <property type="match status" value="1"/>
</dbReference>
<dbReference type="Gene3D" id="3.80.10.10">
    <property type="entry name" value="Ribonuclease Inhibitor"/>
    <property type="match status" value="1"/>
</dbReference>
<evidence type="ECO:0000256" key="1">
    <source>
        <dbReference type="ARBA" id="ARBA00022614"/>
    </source>
</evidence>
<dbReference type="InterPro" id="IPR032675">
    <property type="entry name" value="LRR_dom_sf"/>
</dbReference>
<proteinExistence type="predicted"/>
<evidence type="ECO:0000256" key="2">
    <source>
        <dbReference type="ARBA" id="ARBA00022737"/>
    </source>
</evidence>
<comment type="caution">
    <text evidence="3">The sequence shown here is derived from an EMBL/GenBank/DDBJ whole genome shotgun (WGS) entry which is preliminary data.</text>
</comment>
<sequence>MSFESRSTYECLTPVISEFTQIKQLILQPFPQYDKIDESVSSVTEFELSSQKLLNTSPIKKQRNLRVLKLIDVQLCDVAFVGSLTCLTQLDLIRNNISDIFALSKLANLLQLNISHNRISDLSPLASCAKLVWLFAQDNCVLDVSPLEHLACLDTLWIYNNNITTFTPVKNHNCFNQYRIGNQSVPTQKQLFCRERAVRILQQNKKQNIIDNQSKKIKQALRSIQNGLQIIMEKYMEQMVHQTQLFVEILEAENEVWQ</sequence>
<dbReference type="AlphaFoldDB" id="A0AA86TUU5"/>
<dbReference type="SUPFAM" id="SSF52058">
    <property type="entry name" value="L domain-like"/>
    <property type="match status" value="1"/>
</dbReference>
<keyword evidence="1" id="KW-0433">Leucine-rich repeat</keyword>
<organism evidence="3">
    <name type="scientific">Hexamita inflata</name>
    <dbReference type="NCBI Taxonomy" id="28002"/>
    <lineage>
        <taxon>Eukaryota</taxon>
        <taxon>Metamonada</taxon>
        <taxon>Diplomonadida</taxon>
        <taxon>Hexamitidae</taxon>
        <taxon>Hexamitinae</taxon>
        <taxon>Hexamita</taxon>
    </lineage>
</organism>
<reference evidence="3" key="1">
    <citation type="submission" date="2023-06" db="EMBL/GenBank/DDBJ databases">
        <authorList>
            <person name="Kurt Z."/>
        </authorList>
    </citation>
    <scope>NUCLEOTIDE SEQUENCE</scope>
</reference>
<evidence type="ECO:0000313" key="4">
    <source>
        <dbReference type="EMBL" id="CAL5992934.1"/>
    </source>
</evidence>
<dbReference type="InterPro" id="IPR001611">
    <property type="entry name" value="Leu-rich_rpt"/>
</dbReference>
<gene>
    <name evidence="4" type="ORF">HINF_LOCUS12824</name>
    <name evidence="3" type="ORF">HINF_LOCUS17355</name>
</gene>
<protein>
    <submittedName>
        <fullName evidence="3">Rab Family Protein</fullName>
    </submittedName>
</protein>
<accession>A0AA86TUU5</accession>
<evidence type="ECO:0000313" key="5">
    <source>
        <dbReference type="Proteomes" id="UP001642409"/>
    </source>
</evidence>
<dbReference type="InterPro" id="IPR025875">
    <property type="entry name" value="Leu-rich_rpt_4"/>
</dbReference>
<keyword evidence="5" id="KW-1185">Reference proteome</keyword>
<dbReference type="PANTHER" id="PTHR46759:SF1">
    <property type="entry name" value="LEUCINE-RICH REPEAT-CONTAINING PROTEIN 72"/>
    <property type="match status" value="1"/>
</dbReference>
<dbReference type="PANTHER" id="PTHR46759">
    <property type="entry name" value="LEUCINE-RICH REPEAT-CONTAINING PROTEIN 72"/>
    <property type="match status" value="1"/>
</dbReference>